<dbReference type="Proteomes" id="UP000007383">
    <property type="component" value="Chromosome"/>
</dbReference>
<dbReference type="AlphaFoldDB" id="H9UGF1"/>
<evidence type="ECO:0000313" key="2">
    <source>
        <dbReference type="Proteomes" id="UP000007383"/>
    </source>
</evidence>
<dbReference type="KEGG" id="sfc:Spiaf_0491"/>
<evidence type="ECO:0008006" key="3">
    <source>
        <dbReference type="Google" id="ProtNLM"/>
    </source>
</evidence>
<reference evidence="2" key="1">
    <citation type="journal article" date="2013" name="Stand. Genomic Sci.">
        <title>Complete genome sequence of the halophilic bacterium Spirochaeta africana type strain (Z-7692(T)) from the alkaline Lake Magadi in the East African Rift.</title>
        <authorList>
            <person name="Liolos K."/>
            <person name="Abt B."/>
            <person name="Scheuner C."/>
            <person name="Teshima H."/>
            <person name="Held B."/>
            <person name="Lapidus A."/>
            <person name="Nolan M."/>
            <person name="Lucas S."/>
            <person name="Deshpande S."/>
            <person name="Cheng J.F."/>
            <person name="Tapia R."/>
            <person name="Goodwin L.A."/>
            <person name="Pitluck S."/>
            <person name="Pagani I."/>
            <person name="Ivanova N."/>
            <person name="Mavromatis K."/>
            <person name="Mikhailova N."/>
            <person name="Huntemann M."/>
            <person name="Pati A."/>
            <person name="Chen A."/>
            <person name="Palaniappan K."/>
            <person name="Land M."/>
            <person name="Rohde M."/>
            <person name="Tindall B.J."/>
            <person name="Detter J.C."/>
            <person name="Goker M."/>
            <person name="Bristow J."/>
            <person name="Eisen J.A."/>
            <person name="Markowitz V."/>
            <person name="Hugenholtz P."/>
            <person name="Woyke T."/>
            <person name="Klenk H.P."/>
            <person name="Kyrpides N.C."/>
        </authorList>
    </citation>
    <scope>NUCLEOTIDE SEQUENCE</scope>
    <source>
        <strain evidence="2">ATCC 700263 / DSM 8902 / Z-7692</strain>
    </source>
</reference>
<evidence type="ECO:0000313" key="1">
    <source>
        <dbReference type="EMBL" id="AFG36594.1"/>
    </source>
</evidence>
<dbReference type="PATRIC" id="fig|889378.3.peg.501"/>
<name>H9UGF1_SPIAZ</name>
<dbReference type="HOGENOM" id="CLU_2976980_0_0_12"/>
<accession>H9UGF1</accession>
<proteinExistence type="predicted"/>
<sequence length="58" mass="6820">MSDTDKPAIHPDFDGHLEYSLRDKTPDEKLAWLEMMMELQTELRRISRRQQTSVPSGM</sequence>
<dbReference type="EMBL" id="CP003282">
    <property type="protein sequence ID" value="AFG36594.1"/>
    <property type="molecule type" value="Genomic_DNA"/>
</dbReference>
<gene>
    <name evidence="1" type="ordered locus">Spiaf_0491</name>
</gene>
<protein>
    <recommendedName>
        <fullName evidence="3">PH domain-containing protein</fullName>
    </recommendedName>
</protein>
<dbReference type="RefSeq" id="WP_014454591.1">
    <property type="nucleotide sequence ID" value="NC_017098.1"/>
</dbReference>
<keyword evidence="2" id="KW-1185">Reference proteome</keyword>
<organism evidence="1 2">
    <name type="scientific">Spirochaeta africana (strain ATCC 700263 / DSM 8902 / Z-7692)</name>
    <dbReference type="NCBI Taxonomy" id="889378"/>
    <lineage>
        <taxon>Bacteria</taxon>
        <taxon>Pseudomonadati</taxon>
        <taxon>Spirochaetota</taxon>
        <taxon>Spirochaetia</taxon>
        <taxon>Spirochaetales</taxon>
        <taxon>Spirochaetaceae</taxon>
        <taxon>Spirochaeta</taxon>
    </lineage>
</organism>